<keyword evidence="4" id="KW-1185">Reference proteome</keyword>
<keyword evidence="2" id="KW-0472">Membrane</keyword>
<feature type="transmembrane region" description="Helical" evidence="2">
    <location>
        <begin position="443"/>
        <end position="464"/>
    </location>
</feature>
<evidence type="ECO:0000256" key="2">
    <source>
        <dbReference type="SAM" id="Phobius"/>
    </source>
</evidence>
<dbReference type="PANTHER" id="PTHR47518:SF9">
    <property type="entry name" value="SERPENTINE RECEPTOR, CLASS T"/>
    <property type="match status" value="1"/>
</dbReference>
<evidence type="ECO:0000256" key="1">
    <source>
        <dbReference type="ARBA" id="ARBA00006803"/>
    </source>
</evidence>
<dbReference type="PANTHER" id="PTHR47518">
    <property type="entry name" value="SERPENTINE RECEPTOR CLASS EPSILON-13-RELATED"/>
    <property type="match status" value="1"/>
</dbReference>
<evidence type="ECO:0000313" key="4">
    <source>
        <dbReference type="Proteomes" id="UP001175271"/>
    </source>
</evidence>
<dbReference type="Pfam" id="PF03125">
    <property type="entry name" value="Sre"/>
    <property type="match status" value="2"/>
</dbReference>
<dbReference type="SUPFAM" id="SSF81321">
    <property type="entry name" value="Family A G protein-coupled receptor-like"/>
    <property type="match status" value="2"/>
</dbReference>
<dbReference type="GO" id="GO:0007606">
    <property type="term" value="P:sensory perception of chemical stimulus"/>
    <property type="evidence" value="ECO:0007669"/>
    <property type="project" value="InterPro"/>
</dbReference>
<name>A0AA39HF24_9BILA</name>
<protein>
    <submittedName>
        <fullName evidence="3">Uncharacterized protein</fullName>
    </submittedName>
</protein>
<evidence type="ECO:0000313" key="3">
    <source>
        <dbReference type="EMBL" id="KAK0403392.1"/>
    </source>
</evidence>
<feature type="transmembrane region" description="Helical" evidence="2">
    <location>
        <begin position="91"/>
        <end position="115"/>
    </location>
</feature>
<feature type="transmembrane region" description="Helical" evidence="2">
    <location>
        <begin position="644"/>
        <end position="666"/>
    </location>
</feature>
<proteinExistence type="inferred from homology"/>
<dbReference type="EMBL" id="JAUCMV010000004">
    <property type="protein sequence ID" value="KAK0403392.1"/>
    <property type="molecule type" value="Genomic_DNA"/>
</dbReference>
<feature type="transmembrane region" description="Helical" evidence="2">
    <location>
        <begin position="591"/>
        <end position="612"/>
    </location>
</feature>
<comment type="similarity">
    <text evidence="1">Belongs to the nematode receptor-like protein sre family.</text>
</comment>
<feature type="transmembrane region" description="Helical" evidence="2">
    <location>
        <begin position="678"/>
        <end position="701"/>
    </location>
</feature>
<dbReference type="Gene3D" id="1.20.1070.10">
    <property type="entry name" value="Rhodopsin 7-helix transmembrane proteins"/>
    <property type="match status" value="2"/>
</dbReference>
<dbReference type="InterPro" id="IPR052854">
    <property type="entry name" value="Serpentine_rcpt_epsilon"/>
</dbReference>
<gene>
    <name evidence="3" type="ORF">QR680_016892</name>
</gene>
<feature type="transmembrane region" description="Helical" evidence="2">
    <location>
        <begin position="253"/>
        <end position="273"/>
    </location>
</feature>
<feature type="transmembrane region" description="Helical" evidence="2">
    <location>
        <begin position="201"/>
        <end position="224"/>
    </location>
</feature>
<organism evidence="3 4">
    <name type="scientific">Steinernema hermaphroditum</name>
    <dbReference type="NCBI Taxonomy" id="289476"/>
    <lineage>
        <taxon>Eukaryota</taxon>
        <taxon>Metazoa</taxon>
        <taxon>Ecdysozoa</taxon>
        <taxon>Nematoda</taxon>
        <taxon>Chromadorea</taxon>
        <taxon>Rhabditida</taxon>
        <taxon>Tylenchina</taxon>
        <taxon>Panagrolaimomorpha</taxon>
        <taxon>Strongyloidoidea</taxon>
        <taxon>Steinernematidae</taxon>
        <taxon>Steinernema</taxon>
    </lineage>
</organism>
<feature type="transmembrane region" description="Helical" evidence="2">
    <location>
        <begin position="21"/>
        <end position="38"/>
    </location>
</feature>
<reference evidence="3" key="1">
    <citation type="submission" date="2023-06" db="EMBL/GenBank/DDBJ databases">
        <title>Genomic analysis of the entomopathogenic nematode Steinernema hermaphroditum.</title>
        <authorList>
            <person name="Schwarz E.M."/>
            <person name="Heppert J.K."/>
            <person name="Baniya A."/>
            <person name="Schwartz H.T."/>
            <person name="Tan C.-H."/>
            <person name="Antoshechkin I."/>
            <person name="Sternberg P.W."/>
            <person name="Goodrich-Blair H."/>
            <person name="Dillman A.R."/>
        </authorList>
    </citation>
    <scope>NUCLEOTIDE SEQUENCE</scope>
    <source>
        <strain evidence="3">PS9179</strain>
        <tissue evidence="3">Whole animal</tissue>
    </source>
</reference>
<sequence length="749" mass="85046">MTSESSAASRVAIPGLEYPELVFNAVSVVVNAYFLLLLKRPFFHLNLRIMLGSFSIGLICLTVTQIVLFVIQKTTSTEESAEVDFATTWLFIFRTSSTLLVMNATFLMALERLFASVFAKKYENNRFWMASLALCLVVWAINTYFAHFLIIKSLCKAGALRATSMKSPSGAPAAAFVGLVQKEHPDFAPCLSSLKNDSETFGVLLFIVILNFIGVVMFLFLFLYNKKRWNVDLKEKLSHRYQIMENIRTSKQLLKVVVADFFITLYFFGILLLNQASSTNAALTVLSQLFNVVCSLVAILLPILFITTHSKMWAVAKGHFSCRRKKRVPRSVQVVGPKKASDSVARAETNAYFSQLQNTWNSNNSVKKLSSADIDCTAQTFILLANQTMSFHSFAPTLGSLEALDPKTLEYIELVLNFVAPFVNFYFLCFLRRPFFHLNLRIILANLSIGLICMTSTQTIMFFTAPSFEAPNIVVMLLHHSSVILIMGATFWMAMERVGATLFVQRYERNRLWYISFAVCLTAWGLNTFLAYYLLWRVECRIRSKSAMEDLELQLGDALLPVDKKIAKFFQQNSDLRSCFSTATLNLDSEITATLIALLAINLLGVLIFVLIRRHNIRKWKEDLRKKLSHRYQIMENIRTSQQLLKVVVADFVIALYFFAVLQYSLSVARGKPTLLHQVLLMLFDLVGAATATLLPLLFIMTHPRMMSTAKSHFCRKMNRVTASSREQTLETKQAEANVYFTHLQNSWK</sequence>
<keyword evidence="2" id="KW-0812">Transmembrane</keyword>
<feature type="transmembrane region" description="Helical" evidence="2">
    <location>
        <begin position="127"/>
        <end position="151"/>
    </location>
</feature>
<feature type="transmembrane region" description="Helical" evidence="2">
    <location>
        <begin position="285"/>
        <end position="307"/>
    </location>
</feature>
<feature type="transmembrane region" description="Helical" evidence="2">
    <location>
        <begin position="50"/>
        <end position="71"/>
    </location>
</feature>
<keyword evidence="2" id="KW-1133">Transmembrane helix</keyword>
<comment type="caution">
    <text evidence="3">The sequence shown here is derived from an EMBL/GenBank/DDBJ whole genome shotgun (WGS) entry which is preliminary data.</text>
</comment>
<dbReference type="GO" id="GO:0016020">
    <property type="term" value="C:membrane"/>
    <property type="evidence" value="ECO:0007669"/>
    <property type="project" value="InterPro"/>
</dbReference>
<accession>A0AA39HF24</accession>
<dbReference type="AlphaFoldDB" id="A0AA39HF24"/>
<feature type="transmembrane region" description="Helical" evidence="2">
    <location>
        <begin position="470"/>
        <end position="492"/>
    </location>
</feature>
<dbReference type="InterPro" id="IPR004151">
    <property type="entry name" value="7TM_GPCR_serpentine_rcpt_Sre"/>
</dbReference>
<feature type="transmembrane region" description="Helical" evidence="2">
    <location>
        <begin position="512"/>
        <end position="535"/>
    </location>
</feature>
<dbReference type="Proteomes" id="UP001175271">
    <property type="component" value="Unassembled WGS sequence"/>
</dbReference>